<evidence type="ECO:0000259" key="1">
    <source>
        <dbReference type="Pfam" id="PF00155"/>
    </source>
</evidence>
<dbReference type="InterPro" id="IPR004839">
    <property type="entry name" value="Aminotransferase_I/II_large"/>
</dbReference>
<organism evidence="2 3">
    <name type="scientific">Budvicia aquatica</name>
    <dbReference type="NCBI Taxonomy" id="82979"/>
    <lineage>
        <taxon>Bacteria</taxon>
        <taxon>Pseudomonadati</taxon>
        <taxon>Pseudomonadota</taxon>
        <taxon>Gammaproteobacteria</taxon>
        <taxon>Enterobacterales</taxon>
        <taxon>Budviciaceae</taxon>
        <taxon>Budvicia</taxon>
    </lineage>
</organism>
<dbReference type="Proteomes" id="UP000373449">
    <property type="component" value="Unassembled WGS sequence"/>
</dbReference>
<dbReference type="EMBL" id="CAADJA010000002">
    <property type="protein sequence ID" value="VFS45514.1"/>
    <property type="molecule type" value="Genomic_DNA"/>
</dbReference>
<evidence type="ECO:0000313" key="3">
    <source>
        <dbReference type="Proteomes" id="UP000373449"/>
    </source>
</evidence>
<dbReference type="GO" id="GO:0030170">
    <property type="term" value="F:pyridoxal phosphate binding"/>
    <property type="evidence" value="ECO:0007669"/>
    <property type="project" value="InterPro"/>
</dbReference>
<protein>
    <submittedName>
        <fullName evidence="2">Uncharacterized HTH-type transcriptional regulator yjiR</fullName>
    </submittedName>
</protein>
<dbReference type="PANTHER" id="PTHR46577">
    <property type="entry name" value="HTH-TYPE TRANSCRIPTIONAL REGULATORY PROTEIN GABR"/>
    <property type="match status" value="1"/>
</dbReference>
<dbReference type="InterPro" id="IPR015421">
    <property type="entry name" value="PyrdxlP-dep_Trfase_major"/>
</dbReference>
<sequence length="139" mass="15358">MIGTYSLPPGSIRLRQQIARRALLLGMSIGADDVILTHGCMDALQLSLRTVTKPGDCIGLESPTYFYMISLIASLGLKAIEIPTDPQKGVSVDAIETLLKEGKVNALLLMPSVQNRWVAVCRLMIKNGWRGWLITMKYR</sequence>
<reference evidence="2 3" key="1">
    <citation type="submission" date="2019-03" db="EMBL/GenBank/DDBJ databases">
        <authorList>
            <consortium name="Pathogen Informatics"/>
        </authorList>
    </citation>
    <scope>NUCLEOTIDE SEQUENCE [LARGE SCALE GENOMIC DNA]</scope>
    <source>
        <strain evidence="2 3">NCTC12282</strain>
    </source>
</reference>
<dbReference type="PANTHER" id="PTHR46577:SF1">
    <property type="entry name" value="HTH-TYPE TRANSCRIPTIONAL REGULATORY PROTEIN GABR"/>
    <property type="match status" value="1"/>
</dbReference>
<name>A0A484ZAW0_9GAMM</name>
<gene>
    <name evidence="2" type="primary">yjiR_1</name>
    <name evidence="2" type="ORF">NCTC12282_00391</name>
</gene>
<dbReference type="AlphaFoldDB" id="A0A484ZAW0"/>
<dbReference type="Pfam" id="PF00155">
    <property type="entry name" value="Aminotran_1_2"/>
    <property type="match status" value="1"/>
</dbReference>
<proteinExistence type="predicted"/>
<dbReference type="SUPFAM" id="SSF53383">
    <property type="entry name" value="PLP-dependent transferases"/>
    <property type="match status" value="1"/>
</dbReference>
<dbReference type="Gene3D" id="3.40.640.10">
    <property type="entry name" value="Type I PLP-dependent aspartate aminotransferase-like (Major domain)"/>
    <property type="match status" value="1"/>
</dbReference>
<dbReference type="InterPro" id="IPR015424">
    <property type="entry name" value="PyrdxlP-dep_Trfase"/>
</dbReference>
<accession>A0A484ZAW0</accession>
<dbReference type="InterPro" id="IPR051446">
    <property type="entry name" value="HTH_trans_reg/aminotransferase"/>
</dbReference>
<feature type="domain" description="Aminotransferase class I/classII large" evidence="1">
    <location>
        <begin position="5"/>
        <end position="115"/>
    </location>
</feature>
<evidence type="ECO:0000313" key="2">
    <source>
        <dbReference type="EMBL" id="VFS45514.1"/>
    </source>
</evidence>